<keyword evidence="1" id="KW-0732">Signal</keyword>
<organism evidence="2 3">
    <name type="scientific">Hydra vulgaris</name>
    <name type="common">Hydra</name>
    <name type="synonym">Hydra attenuata</name>
    <dbReference type="NCBI Taxonomy" id="6087"/>
    <lineage>
        <taxon>Eukaryota</taxon>
        <taxon>Metazoa</taxon>
        <taxon>Cnidaria</taxon>
        <taxon>Hydrozoa</taxon>
        <taxon>Hydroidolina</taxon>
        <taxon>Anthoathecata</taxon>
        <taxon>Aplanulata</taxon>
        <taxon>Hydridae</taxon>
        <taxon>Hydra</taxon>
    </lineage>
</organism>
<proteinExistence type="predicted"/>
<dbReference type="GeneID" id="136082018"/>
<evidence type="ECO:0000313" key="2">
    <source>
        <dbReference type="Proteomes" id="UP001652625"/>
    </source>
</evidence>
<evidence type="ECO:0000313" key="3">
    <source>
        <dbReference type="RefSeq" id="XP_065656618.1"/>
    </source>
</evidence>
<dbReference type="Proteomes" id="UP001652625">
    <property type="component" value="Chromosome 06"/>
</dbReference>
<feature type="signal peptide" evidence="1">
    <location>
        <begin position="1"/>
        <end position="15"/>
    </location>
</feature>
<reference evidence="3" key="1">
    <citation type="submission" date="2025-08" db="UniProtKB">
        <authorList>
            <consortium name="RefSeq"/>
        </authorList>
    </citation>
    <scope>IDENTIFICATION</scope>
</reference>
<sequence length="374" mass="43109">MHLICLGVVRRLVLSWLSSYLKCCLPVATVQKLSSALISLRICIPNEFQRKPRSLDKIRQWKATEFRQFLIYTGSVVLKQFLDPAVYDHFMLLSVAIFCLCHPTLCREYCAYAHSLLKYFVKHSQLLYGRQFLVYNVHSLIHLASDVEKYGPLDTISCFPFENSLHKLTLVRSSHLPLQQVINRLTERNNSYTQPICNDFPICKRLHFNGPIPEKYNFVEVTQYMVFHTSSFKLSISKSCDSYININNIYGKVMNLIQVDKEFFVVFNVFCDLSTFFEYPLPSSNIGIYKATKLSNTLSVAPLFSVKKCISLTSGSEVEVVPTTWITSEKDIVCCKWSSTLTCRNPRDAVKKIINPEQSWLLCNVIKYHTGKEQ</sequence>
<evidence type="ECO:0000256" key="1">
    <source>
        <dbReference type="SAM" id="SignalP"/>
    </source>
</evidence>
<protein>
    <submittedName>
        <fullName evidence="3">Uncharacterized protein LOC136082018</fullName>
    </submittedName>
</protein>
<name>A0ABM4C4Y3_HYDVU</name>
<feature type="chain" id="PRO_5046529981" evidence="1">
    <location>
        <begin position="16"/>
        <end position="374"/>
    </location>
</feature>
<dbReference type="RefSeq" id="XP_065656618.1">
    <property type="nucleotide sequence ID" value="XM_065800546.1"/>
</dbReference>
<dbReference type="PANTHER" id="PTHR33053">
    <property type="entry name" value="PROTEIN, PUTATIVE-RELATED"/>
    <property type="match status" value="1"/>
</dbReference>
<keyword evidence="2" id="KW-1185">Reference proteome</keyword>
<gene>
    <name evidence="3" type="primary">LOC136082018</name>
</gene>
<accession>A0ABM4C4Y3</accession>